<proteinExistence type="predicted"/>
<dbReference type="Proteomes" id="UP001153365">
    <property type="component" value="Unassembled WGS sequence"/>
</dbReference>
<name>A0AAV0B8N3_PHAPC</name>
<feature type="region of interest" description="Disordered" evidence="1">
    <location>
        <begin position="1"/>
        <end position="24"/>
    </location>
</feature>
<dbReference type="AlphaFoldDB" id="A0AAV0B8N3"/>
<reference evidence="2" key="1">
    <citation type="submission" date="2022-06" db="EMBL/GenBank/DDBJ databases">
        <authorList>
            <consortium name="SYNGENTA / RWTH Aachen University"/>
        </authorList>
    </citation>
    <scope>NUCLEOTIDE SEQUENCE</scope>
</reference>
<dbReference type="EMBL" id="CALTRL010004060">
    <property type="protein sequence ID" value="CAH7682396.1"/>
    <property type="molecule type" value="Genomic_DNA"/>
</dbReference>
<organism evidence="2 3">
    <name type="scientific">Phakopsora pachyrhizi</name>
    <name type="common">Asian soybean rust disease fungus</name>
    <dbReference type="NCBI Taxonomy" id="170000"/>
    <lineage>
        <taxon>Eukaryota</taxon>
        <taxon>Fungi</taxon>
        <taxon>Dikarya</taxon>
        <taxon>Basidiomycota</taxon>
        <taxon>Pucciniomycotina</taxon>
        <taxon>Pucciniomycetes</taxon>
        <taxon>Pucciniales</taxon>
        <taxon>Phakopsoraceae</taxon>
        <taxon>Phakopsora</taxon>
    </lineage>
</organism>
<evidence type="ECO:0000256" key="1">
    <source>
        <dbReference type="SAM" id="MobiDB-lite"/>
    </source>
</evidence>
<keyword evidence="3" id="KW-1185">Reference proteome</keyword>
<protein>
    <submittedName>
        <fullName evidence="2">Uncharacterized protein</fullName>
    </submittedName>
</protein>
<accession>A0AAV0B8N3</accession>
<gene>
    <name evidence="2" type="ORF">PPACK8108_LOCUS15300</name>
</gene>
<evidence type="ECO:0000313" key="2">
    <source>
        <dbReference type="EMBL" id="CAH7682396.1"/>
    </source>
</evidence>
<sequence>MSPERILYTEKRLRPESSMTSETDLKQVKTNAVLGTEGSFIPLSTGEKFVDTDQKNSPRSSMCLFMKSKTGMSTTQEPAPKDLSLKENTILSGIDCATNKEDNCLGAQEHRKSRKKKHAKSSKDTIKSIIEILSVNMKNSGPFDLAGERKFCSPYNRDLFQFIEKNLKDITPEEFSDYEINPTFFKSIITYFWNENEGIFQTSDNSINDAKNIEYNFSRCKKGNQKDNMPLKNEELLRKQDDAFDFFCELHQDAERLYAISRRPDAYRKYNHINNVDLGFEELRQHTMNEISASYLTHDQETWLYIELWMIKFRPKLYKVALGHAYDGNLETRNKFKSLINRTFFVLFSGMVKFGNLRDS</sequence>
<comment type="caution">
    <text evidence="2">The sequence shown here is derived from an EMBL/GenBank/DDBJ whole genome shotgun (WGS) entry which is preliminary data.</text>
</comment>
<evidence type="ECO:0000313" key="3">
    <source>
        <dbReference type="Proteomes" id="UP001153365"/>
    </source>
</evidence>